<proteinExistence type="predicted"/>
<protein>
    <recommendedName>
        <fullName evidence="2">Fibronectin type-III domain-containing protein</fullName>
    </recommendedName>
</protein>
<dbReference type="CDD" id="cd00063">
    <property type="entry name" value="FN3"/>
    <property type="match status" value="1"/>
</dbReference>
<dbReference type="InterPro" id="IPR053257">
    <property type="entry name" value="Cu-only_SOD"/>
</dbReference>
<dbReference type="PANTHER" id="PTHR20910:SF1">
    <property type="entry name" value="SUPEROXIDE DISMUTASE COPPER_ZINC BINDING DOMAIN-CONTAINING PROTEIN"/>
    <property type="match status" value="1"/>
</dbReference>
<feature type="domain" description="Fibronectin type-III" evidence="2">
    <location>
        <begin position="537"/>
        <end position="600"/>
    </location>
</feature>
<reference evidence="3" key="1">
    <citation type="submission" date="2020-06" db="EMBL/GenBank/DDBJ databases">
        <title>Draft genome of Bugula neritina, a colonial animal packing powerful symbionts and potential medicines.</title>
        <authorList>
            <person name="Rayko M."/>
        </authorList>
    </citation>
    <scope>NUCLEOTIDE SEQUENCE [LARGE SCALE GENOMIC DNA]</scope>
    <source>
        <strain evidence="3">Kwan_BN1</strain>
    </source>
</reference>
<dbReference type="InterPro" id="IPR036116">
    <property type="entry name" value="FN3_sf"/>
</dbReference>
<dbReference type="EMBL" id="VXIV02001206">
    <property type="protein sequence ID" value="KAF6033913.1"/>
    <property type="molecule type" value="Genomic_DNA"/>
</dbReference>
<comment type="caution">
    <text evidence="3">The sequence shown here is derived from an EMBL/GenBank/DDBJ whole genome shotgun (WGS) entry which is preliminary data.</text>
</comment>
<dbReference type="Gene3D" id="2.60.40.200">
    <property type="entry name" value="Superoxide dismutase, copper/zinc binding domain"/>
    <property type="match status" value="2"/>
</dbReference>
<keyword evidence="1" id="KW-0732">Signal</keyword>
<evidence type="ECO:0000259" key="2">
    <source>
        <dbReference type="Pfam" id="PF00041"/>
    </source>
</evidence>
<dbReference type="GO" id="GO:0046872">
    <property type="term" value="F:metal ion binding"/>
    <property type="evidence" value="ECO:0007669"/>
    <property type="project" value="InterPro"/>
</dbReference>
<gene>
    <name evidence="3" type="ORF">EB796_007781</name>
</gene>
<dbReference type="InterPro" id="IPR003961">
    <property type="entry name" value="FN3_dom"/>
</dbReference>
<feature type="chain" id="PRO_5029633606" description="Fibronectin type-III domain-containing protein" evidence="1">
    <location>
        <begin position="22"/>
        <end position="603"/>
    </location>
</feature>
<dbReference type="GO" id="GO:0006801">
    <property type="term" value="P:superoxide metabolic process"/>
    <property type="evidence" value="ECO:0007669"/>
    <property type="project" value="InterPro"/>
</dbReference>
<dbReference type="Proteomes" id="UP000593567">
    <property type="component" value="Unassembled WGS sequence"/>
</dbReference>
<evidence type="ECO:0000313" key="4">
    <source>
        <dbReference type="Proteomes" id="UP000593567"/>
    </source>
</evidence>
<evidence type="ECO:0000256" key="1">
    <source>
        <dbReference type="SAM" id="SignalP"/>
    </source>
</evidence>
<dbReference type="OrthoDB" id="159229at2759"/>
<sequence>MVWGRLVTLLITVTSVCRTHAKVEGLTATAQFSQHGIVGKVVFTEINRRYVEIKVDVSGIRGDSKYNWEIRSLPVTQTSAVDKCSDHHLGRVYHAGTLGYTHGYLTEDGVKTFKESRVSIEGRYSIIGRSLLVTNVNKPSERICSTILPPVSETAEAVFVDPTTGSVSGRVTFSSSEQSGDLQIMSDLFFTAGTEPETWEWSVYGEVYNPSQPISNQEFNHVILDLSSDIGPVQIGGEAGSTRYLWTYTRQYTLEELVGKSLVVYNYYHGQRAASNIIKVESTRLKASFLFDEHEFGSVTLTQLSRYHPTQVEINLPKVKSLHIIEGDCVGGVLYNPFNVSTSVPDSGSSDQFPVGDISGRYSDLPHAFTDLNLPLHGAHSVYGKLVKLVLQDGTSVCTQLRKDTSRSTQGQSAKENIQDDEMLKSQKTDYEVTVSASVDDTLTEYRVKWKEPTSLSSSNVVAHRVYYKEYGLETVIGHKDVPLHKQEVLIIEPYVDLEFQWVELLADGSEGLATPYFDLYVEESFVYSSVFTPGAQTGQIEFDWSIPKASDQFLDVIPEYIVEWKEVGGPVSSSKVSGSSQTTLSGLKPGVDYYVRVRVRIY</sequence>
<dbReference type="SUPFAM" id="SSF49265">
    <property type="entry name" value="Fibronectin type III"/>
    <property type="match status" value="1"/>
</dbReference>
<dbReference type="InterPro" id="IPR013783">
    <property type="entry name" value="Ig-like_fold"/>
</dbReference>
<dbReference type="Gene3D" id="2.60.40.10">
    <property type="entry name" value="Immunoglobulins"/>
    <property type="match status" value="1"/>
</dbReference>
<keyword evidence="4" id="KW-1185">Reference proteome</keyword>
<dbReference type="Pfam" id="PF00041">
    <property type="entry name" value="fn3"/>
    <property type="match status" value="1"/>
</dbReference>
<dbReference type="InterPro" id="IPR036423">
    <property type="entry name" value="SOD-like_Cu/Zn_dom_sf"/>
</dbReference>
<dbReference type="AlphaFoldDB" id="A0A7J7K6S5"/>
<feature type="signal peptide" evidence="1">
    <location>
        <begin position="1"/>
        <end position="21"/>
    </location>
</feature>
<name>A0A7J7K6S5_BUGNE</name>
<accession>A0A7J7K6S5</accession>
<dbReference type="PANTHER" id="PTHR20910">
    <property type="entry name" value="AGAP001623-PA"/>
    <property type="match status" value="1"/>
</dbReference>
<organism evidence="3 4">
    <name type="scientific">Bugula neritina</name>
    <name type="common">Brown bryozoan</name>
    <name type="synonym">Sertularia neritina</name>
    <dbReference type="NCBI Taxonomy" id="10212"/>
    <lineage>
        <taxon>Eukaryota</taxon>
        <taxon>Metazoa</taxon>
        <taxon>Spiralia</taxon>
        <taxon>Lophotrochozoa</taxon>
        <taxon>Bryozoa</taxon>
        <taxon>Gymnolaemata</taxon>
        <taxon>Cheilostomatida</taxon>
        <taxon>Flustrina</taxon>
        <taxon>Buguloidea</taxon>
        <taxon>Bugulidae</taxon>
        <taxon>Bugula</taxon>
    </lineage>
</organism>
<dbReference type="SUPFAM" id="SSF49329">
    <property type="entry name" value="Cu,Zn superoxide dismutase-like"/>
    <property type="match status" value="2"/>
</dbReference>
<evidence type="ECO:0000313" key="3">
    <source>
        <dbReference type="EMBL" id="KAF6033913.1"/>
    </source>
</evidence>